<gene>
    <name evidence="1" type="ORF">TGMAS_306338</name>
</gene>
<dbReference type="AlphaFoldDB" id="A0A086QA51"/>
<keyword evidence="1" id="KW-0282">Flagellum</keyword>
<comment type="caution">
    <text evidence="1">The sequence shown here is derived from an EMBL/GenBank/DDBJ whole genome shotgun (WGS) entry which is preliminary data.</text>
</comment>
<name>A0A086QA51_TOXGO</name>
<keyword evidence="1" id="KW-0966">Cell projection</keyword>
<organism evidence="1 2">
    <name type="scientific">Toxoplasma gondii MAS</name>
    <dbReference type="NCBI Taxonomy" id="943118"/>
    <lineage>
        <taxon>Eukaryota</taxon>
        <taxon>Sar</taxon>
        <taxon>Alveolata</taxon>
        <taxon>Apicomplexa</taxon>
        <taxon>Conoidasida</taxon>
        <taxon>Coccidia</taxon>
        <taxon>Eucoccidiorida</taxon>
        <taxon>Eimeriorina</taxon>
        <taxon>Sarcocystidae</taxon>
        <taxon>Toxoplasma</taxon>
    </lineage>
</organism>
<evidence type="ECO:0000313" key="1">
    <source>
        <dbReference type="EMBL" id="KFH09483.1"/>
    </source>
</evidence>
<accession>A0A086QA51</accession>
<dbReference type="VEuPathDB" id="ToxoDB:TGMAS_306338"/>
<dbReference type="Proteomes" id="UP000028821">
    <property type="component" value="Unassembled WGS sequence"/>
</dbReference>
<proteinExistence type="predicted"/>
<keyword evidence="1" id="KW-0969">Cilium</keyword>
<evidence type="ECO:0000313" key="2">
    <source>
        <dbReference type="Proteomes" id="UP000028821"/>
    </source>
</evidence>
<protein>
    <submittedName>
        <fullName evidence="1">Putative dynein gamma chain, flagellar outer arm</fullName>
    </submittedName>
</protein>
<dbReference type="EMBL" id="AEXC02001896">
    <property type="protein sequence ID" value="KFH09483.1"/>
    <property type="molecule type" value="Genomic_DNA"/>
</dbReference>
<reference evidence="1 2" key="1">
    <citation type="submission" date="2014-04" db="EMBL/GenBank/DDBJ databases">
        <authorList>
            <person name="Sibley D."/>
            <person name="Venepally P."/>
            <person name="Karamycheva S."/>
            <person name="Hadjithomas M."/>
            <person name="Khan A."/>
            <person name="Brunk B."/>
            <person name="Roos D."/>
            <person name="Caler E."/>
            <person name="Lorenzi H."/>
        </authorList>
    </citation>
    <scope>NUCLEOTIDE SEQUENCE [LARGE SCALE GENOMIC DNA]</scope>
    <source>
        <strain evidence="1 2">MAS</strain>
    </source>
</reference>
<sequence length="177" mass="19882">MNFPGKAVSNFHLKWSSPCIRKVSSSPMETVTCLAEGRRGPVEGNRSEQLPRDLAVLAQVTCSRLKLSPCDLATQDCLLNCFISVVFDFSSAFSRFFPVSLSCFAQAGRKTCLFLCRKVSEEERADPAIAAKNHEVVLHFENLLEDWCRQIERFLETSLDQSHELPDAGPRSEVRRA</sequence>